<name>A0A8T0SN04_PANVG</name>
<reference evidence="2" key="1">
    <citation type="submission" date="2020-05" db="EMBL/GenBank/DDBJ databases">
        <title>WGS assembly of Panicum virgatum.</title>
        <authorList>
            <person name="Lovell J.T."/>
            <person name="Jenkins J."/>
            <person name="Shu S."/>
            <person name="Juenger T.E."/>
            <person name="Schmutz J."/>
        </authorList>
    </citation>
    <scope>NUCLEOTIDE SEQUENCE</scope>
    <source>
        <strain evidence="2">AP13</strain>
    </source>
</reference>
<evidence type="ECO:0000313" key="2">
    <source>
        <dbReference type="EMBL" id="KAG2599970.1"/>
    </source>
</evidence>
<organism evidence="2 3">
    <name type="scientific">Panicum virgatum</name>
    <name type="common">Blackwell switchgrass</name>
    <dbReference type="NCBI Taxonomy" id="38727"/>
    <lineage>
        <taxon>Eukaryota</taxon>
        <taxon>Viridiplantae</taxon>
        <taxon>Streptophyta</taxon>
        <taxon>Embryophyta</taxon>
        <taxon>Tracheophyta</taxon>
        <taxon>Spermatophyta</taxon>
        <taxon>Magnoliopsida</taxon>
        <taxon>Liliopsida</taxon>
        <taxon>Poales</taxon>
        <taxon>Poaceae</taxon>
        <taxon>PACMAD clade</taxon>
        <taxon>Panicoideae</taxon>
        <taxon>Panicodae</taxon>
        <taxon>Paniceae</taxon>
        <taxon>Panicinae</taxon>
        <taxon>Panicum</taxon>
        <taxon>Panicum sect. Hiantes</taxon>
    </lineage>
</organism>
<dbReference type="AlphaFoldDB" id="A0A8T0SN04"/>
<accession>A0A8T0SN04</accession>
<feature type="region of interest" description="Disordered" evidence="1">
    <location>
        <begin position="212"/>
        <end position="231"/>
    </location>
</feature>
<feature type="region of interest" description="Disordered" evidence="1">
    <location>
        <begin position="1"/>
        <end position="44"/>
    </location>
</feature>
<comment type="caution">
    <text evidence="2">The sequence shown here is derived from an EMBL/GenBank/DDBJ whole genome shotgun (WGS) entry which is preliminary data.</text>
</comment>
<keyword evidence="3" id="KW-1185">Reference proteome</keyword>
<feature type="compositionally biased region" description="Polar residues" evidence="1">
    <location>
        <begin position="221"/>
        <end position="231"/>
    </location>
</feature>
<feature type="compositionally biased region" description="Basic and acidic residues" evidence="1">
    <location>
        <begin position="122"/>
        <end position="135"/>
    </location>
</feature>
<feature type="compositionally biased region" description="Basic and acidic residues" evidence="1">
    <location>
        <begin position="66"/>
        <end position="78"/>
    </location>
</feature>
<gene>
    <name evidence="2" type="ORF">PVAP13_5KG483800</name>
</gene>
<feature type="region of interest" description="Disordered" evidence="1">
    <location>
        <begin position="63"/>
        <end position="95"/>
    </location>
</feature>
<sequence length="231" mass="25155">MATPRGGPADSHAGLARRPRRAIAAPFGRPPRREGGLPVAAPAWPARPWPCCSAGCPSLPRALTRRGLDSGREGERRQRQPRGLDGGRGGGPQWWARGWEEATAAGNAQRWARRCLDGGRHGLDDGRRHGLDDGRPGVLDGRARPQRQVGPSEMARRSPSRKVPSDGSGWQADHDGEALGWRFFFWFLLFLEDQVQIQSLLEMPVYHPDLDGSAVSRIPGASSTGGKQCRP</sequence>
<dbReference type="Proteomes" id="UP000823388">
    <property type="component" value="Chromosome 5K"/>
</dbReference>
<protein>
    <submittedName>
        <fullName evidence="2">Uncharacterized protein</fullName>
    </submittedName>
</protein>
<evidence type="ECO:0000256" key="1">
    <source>
        <dbReference type="SAM" id="MobiDB-lite"/>
    </source>
</evidence>
<proteinExistence type="predicted"/>
<evidence type="ECO:0000313" key="3">
    <source>
        <dbReference type="Proteomes" id="UP000823388"/>
    </source>
</evidence>
<feature type="region of interest" description="Disordered" evidence="1">
    <location>
        <begin position="122"/>
        <end position="171"/>
    </location>
</feature>
<dbReference type="EMBL" id="CM029045">
    <property type="protein sequence ID" value="KAG2599970.1"/>
    <property type="molecule type" value="Genomic_DNA"/>
</dbReference>